<gene>
    <name evidence="1" type="ORF">GC097_03050</name>
</gene>
<keyword evidence="2" id="KW-1185">Reference proteome</keyword>
<dbReference type="Proteomes" id="UP000618579">
    <property type="component" value="Unassembled WGS sequence"/>
</dbReference>
<dbReference type="EMBL" id="WHNZ01000012">
    <property type="protein sequence ID" value="NOU98998.1"/>
    <property type="molecule type" value="Genomic_DNA"/>
</dbReference>
<proteinExistence type="predicted"/>
<organism evidence="1 2">
    <name type="scientific">Paenibacillus planticolens</name>
    <dbReference type="NCBI Taxonomy" id="2654976"/>
    <lineage>
        <taxon>Bacteria</taxon>
        <taxon>Bacillati</taxon>
        <taxon>Bacillota</taxon>
        <taxon>Bacilli</taxon>
        <taxon>Bacillales</taxon>
        <taxon>Paenibacillaceae</taxon>
        <taxon>Paenibacillus</taxon>
    </lineage>
</organism>
<sequence length="162" mass="18841">MEQEASFTNQHKISAETIASRIIPVKELLQTELDLYEVSKDAETGEHYLHYAYMHRDFTNTGEPESFHYLLPIDSDDVLGMIFGEQGYAYPEFWRKSFLRNGPEGFYIWFDPSHEEQLTEDEAIAADLLNKLRAFKESGSADPDAVRRLLEELDETRKKDDK</sequence>
<evidence type="ECO:0008006" key="3">
    <source>
        <dbReference type="Google" id="ProtNLM"/>
    </source>
</evidence>
<evidence type="ECO:0000313" key="1">
    <source>
        <dbReference type="EMBL" id="NOU98998.1"/>
    </source>
</evidence>
<accession>A0ABX1ZJN9</accession>
<evidence type="ECO:0000313" key="2">
    <source>
        <dbReference type="Proteomes" id="UP000618579"/>
    </source>
</evidence>
<reference evidence="1 2" key="1">
    <citation type="submission" date="2019-10" db="EMBL/GenBank/DDBJ databases">
        <title>Description of Paenibacillus pedi sp. nov.</title>
        <authorList>
            <person name="Carlier A."/>
            <person name="Qi S."/>
        </authorList>
    </citation>
    <scope>NUCLEOTIDE SEQUENCE [LARGE SCALE GENOMIC DNA]</scope>
    <source>
        <strain evidence="1 2">LMG 31457</strain>
    </source>
</reference>
<comment type="caution">
    <text evidence="1">The sequence shown here is derived from an EMBL/GenBank/DDBJ whole genome shotgun (WGS) entry which is preliminary data.</text>
</comment>
<protein>
    <recommendedName>
        <fullName evidence="3">SMI1/KNR4 family protein</fullName>
    </recommendedName>
</protein>
<name>A0ABX1ZJN9_9BACL</name>